<dbReference type="InterPro" id="IPR036868">
    <property type="entry name" value="TusA-like_sf"/>
</dbReference>
<accession>A0A833ED45</accession>
<evidence type="ECO:0000313" key="4">
    <source>
        <dbReference type="Proteomes" id="UP000608579"/>
    </source>
</evidence>
<dbReference type="PROSITE" id="PS01148">
    <property type="entry name" value="UPF0033"/>
    <property type="match status" value="1"/>
</dbReference>
<evidence type="ECO:0000256" key="1">
    <source>
        <dbReference type="ARBA" id="ARBA00008984"/>
    </source>
</evidence>
<keyword evidence="3" id="KW-0808">Transferase</keyword>
<comment type="caution">
    <text evidence="3">The sequence shown here is derived from an EMBL/GenBank/DDBJ whole genome shotgun (WGS) entry which is preliminary data.</text>
</comment>
<evidence type="ECO:0000259" key="2">
    <source>
        <dbReference type="PROSITE" id="PS01148"/>
    </source>
</evidence>
<organism evidence="3 4">
    <name type="scientific">Caldiarchaeum subterraneum</name>
    <dbReference type="NCBI Taxonomy" id="311458"/>
    <lineage>
        <taxon>Archaea</taxon>
        <taxon>Nitrososphaerota</taxon>
        <taxon>Candidatus Caldarchaeales</taxon>
        <taxon>Candidatus Caldarchaeaceae</taxon>
        <taxon>Candidatus Caldarchaeum</taxon>
    </lineage>
</organism>
<dbReference type="AlphaFoldDB" id="A0A833ED45"/>
<dbReference type="GO" id="GO:0016740">
    <property type="term" value="F:transferase activity"/>
    <property type="evidence" value="ECO:0007669"/>
    <property type="project" value="UniProtKB-KW"/>
</dbReference>
<dbReference type="CDD" id="cd00291">
    <property type="entry name" value="SirA_YedF_YeeD"/>
    <property type="match status" value="1"/>
</dbReference>
<dbReference type="EMBL" id="DQVM01000155">
    <property type="protein sequence ID" value="HIQ30455.1"/>
    <property type="molecule type" value="Genomic_DNA"/>
</dbReference>
<evidence type="ECO:0000313" key="3">
    <source>
        <dbReference type="EMBL" id="HIQ30455.1"/>
    </source>
</evidence>
<reference evidence="3" key="1">
    <citation type="journal article" date="2020" name="ISME J.">
        <title>Gammaproteobacteria mediating utilization of methyl-, sulfur- and petroleum organic compounds in deep ocean hydrothermal plumes.</title>
        <authorList>
            <person name="Zhou Z."/>
            <person name="Liu Y."/>
            <person name="Pan J."/>
            <person name="Cron B.R."/>
            <person name="Toner B.M."/>
            <person name="Anantharaman K."/>
            <person name="Breier J.A."/>
            <person name="Dick G.J."/>
            <person name="Li M."/>
        </authorList>
    </citation>
    <scope>NUCLEOTIDE SEQUENCE</scope>
    <source>
        <strain evidence="3">SZUA-1515</strain>
    </source>
</reference>
<proteinExistence type="inferred from homology"/>
<sequence>MESIKPALTLDARGDMCPMPVMKTNKAIQQVEVGQILEVLATDPASKPDLEAWSKMTGHKIIAFQEEDTSPKVYKFYIQRTK</sequence>
<dbReference type="SUPFAM" id="SSF64307">
    <property type="entry name" value="SirA-like"/>
    <property type="match status" value="1"/>
</dbReference>
<name>A0A833ED45_CALS0</name>
<gene>
    <name evidence="3" type="ORF">EYH45_07850</name>
</gene>
<dbReference type="PANTHER" id="PTHR33279:SF6">
    <property type="entry name" value="SULFUR CARRIER PROTEIN YEDF-RELATED"/>
    <property type="match status" value="1"/>
</dbReference>
<comment type="similarity">
    <text evidence="1">Belongs to the sulfur carrier protein TusA family.</text>
</comment>
<dbReference type="Proteomes" id="UP000608579">
    <property type="component" value="Unassembled WGS sequence"/>
</dbReference>
<dbReference type="InterPro" id="IPR001455">
    <property type="entry name" value="TusA-like"/>
</dbReference>
<protein>
    <submittedName>
        <fullName evidence="3">Sulfurtransferase TusA family protein</fullName>
    </submittedName>
</protein>
<dbReference type="PANTHER" id="PTHR33279">
    <property type="entry name" value="SULFUR CARRIER PROTEIN YEDF-RELATED"/>
    <property type="match status" value="1"/>
</dbReference>
<feature type="domain" description="UPF0033" evidence="2">
    <location>
        <begin position="10"/>
        <end position="34"/>
    </location>
</feature>
<dbReference type="Pfam" id="PF01206">
    <property type="entry name" value="TusA"/>
    <property type="match status" value="1"/>
</dbReference>
<dbReference type="Gene3D" id="3.30.110.40">
    <property type="entry name" value="TusA-like domain"/>
    <property type="match status" value="1"/>
</dbReference>